<accession>A7TCH3</accession>
<proteinExistence type="predicted"/>
<evidence type="ECO:0000256" key="2">
    <source>
        <dbReference type="ARBA" id="ARBA00022801"/>
    </source>
</evidence>
<feature type="region of interest" description="Disordered" evidence="3">
    <location>
        <begin position="95"/>
        <end position="126"/>
    </location>
</feature>
<feature type="domain" description="USP" evidence="4">
    <location>
        <begin position="1"/>
        <end position="78"/>
    </location>
</feature>
<reference evidence="5 6" key="1">
    <citation type="journal article" date="2007" name="Science">
        <title>Sea anemone genome reveals ancestral eumetazoan gene repertoire and genomic organization.</title>
        <authorList>
            <person name="Putnam N.H."/>
            <person name="Srivastava M."/>
            <person name="Hellsten U."/>
            <person name="Dirks B."/>
            <person name="Chapman J."/>
            <person name="Salamov A."/>
            <person name="Terry A."/>
            <person name="Shapiro H."/>
            <person name="Lindquist E."/>
            <person name="Kapitonov V.V."/>
            <person name="Jurka J."/>
            <person name="Genikhovich G."/>
            <person name="Grigoriev I.V."/>
            <person name="Lucas S.M."/>
            <person name="Steele R.E."/>
            <person name="Finnerty J.R."/>
            <person name="Technau U."/>
            <person name="Martindale M.Q."/>
            <person name="Rokhsar D.S."/>
        </authorList>
    </citation>
    <scope>NUCLEOTIDE SEQUENCE [LARGE SCALE GENOMIC DNA]</scope>
    <source>
        <strain evidence="6">CH2 X CH6</strain>
    </source>
</reference>
<dbReference type="eggNOG" id="KOG1887">
    <property type="taxonomic scope" value="Eukaryota"/>
</dbReference>
<dbReference type="Gene3D" id="3.90.70.10">
    <property type="entry name" value="Cysteine proteinases"/>
    <property type="match status" value="1"/>
</dbReference>
<dbReference type="InParanoid" id="A7TCH3"/>
<dbReference type="HOGENOM" id="CLU_1717848_0_0_1"/>
<keyword evidence="2" id="KW-0378">Hydrolase</keyword>
<dbReference type="AlphaFoldDB" id="A7TCH3"/>
<feature type="non-terminal residue" evidence="5">
    <location>
        <position position="153"/>
    </location>
</feature>
<name>A7TCH3_NEMVE</name>
<dbReference type="PANTHER" id="PTHR22975">
    <property type="entry name" value="UBIQUITIN SPECIFIC PROTEINASE"/>
    <property type="match status" value="1"/>
</dbReference>
<feature type="compositionally biased region" description="Low complexity" evidence="3">
    <location>
        <begin position="105"/>
        <end position="116"/>
    </location>
</feature>
<dbReference type="Proteomes" id="UP000001593">
    <property type="component" value="Unassembled WGS sequence"/>
</dbReference>
<keyword evidence="6" id="KW-1185">Reference proteome</keyword>
<gene>
    <name evidence="5" type="ORF">NEMVEDRAFT_v1g225239</name>
</gene>
<dbReference type="PANTHER" id="PTHR22975:SF9">
    <property type="entry name" value="ECHINUS SPLICE FORM 3"/>
    <property type="match status" value="1"/>
</dbReference>
<dbReference type="PROSITE" id="PS50235">
    <property type="entry name" value="USP_3"/>
    <property type="match status" value="1"/>
</dbReference>
<organism evidence="5 6">
    <name type="scientific">Nematostella vectensis</name>
    <name type="common">Starlet sea anemone</name>
    <dbReference type="NCBI Taxonomy" id="45351"/>
    <lineage>
        <taxon>Eukaryota</taxon>
        <taxon>Metazoa</taxon>
        <taxon>Cnidaria</taxon>
        <taxon>Anthozoa</taxon>
        <taxon>Hexacorallia</taxon>
        <taxon>Actiniaria</taxon>
        <taxon>Edwardsiidae</taxon>
        <taxon>Nematostella</taxon>
    </lineage>
</organism>
<dbReference type="GO" id="GO:0016787">
    <property type="term" value="F:hydrolase activity"/>
    <property type="evidence" value="ECO:0007669"/>
    <property type="project" value="UniProtKB-KW"/>
</dbReference>
<dbReference type="InterPro" id="IPR028889">
    <property type="entry name" value="USP"/>
</dbReference>
<evidence type="ECO:0000313" key="5">
    <source>
        <dbReference type="EMBL" id="EDO26254.1"/>
    </source>
</evidence>
<feature type="non-terminal residue" evidence="5">
    <location>
        <position position="1"/>
    </location>
</feature>
<sequence>LFNQVCDDRAAHATLRLVGIVTYYGKHYSTFFFHSKLKTWIYFDDARVKEFNRYGPNEIPVLKTIPKEHSYVFVRPEQRLTSKEEILRLYDSKSDDYLRSPSHDSGIGSAAGSVSSTDTNHGGSDEDLIDYSLTLQAMRHPVMNGRPTNRNAQ</sequence>
<protein>
    <recommendedName>
        <fullName evidence="4">USP domain-containing protein</fullName>
    </recommendedName>
</protein>
<evidence type="ECO:0000256" key="1">
    <source>
        <dbReference type="ARBA" id="ARBA00022786"/>
    </source>
</evidence>
<evidence type="ECO:0000256" key="3">
    <source>
        <dbReference type="SAM" id="MobiDB-lite"/>
    </source>
</evidence>
<keyword evidence="1" id="KW-0833">Ubl conjugation pathway</keyword>
<dbReference type="InterPro" id="IPR052398">
    <property type="entry name" value="Ubiquitin_hydrolase_53/54"/>
</dbReference>
<evidence type="ECO:0000313" key="6">
    <source>
        <dbReference type="Proteomes" id="UP000001593"/>
    </source>
</evidence>
<dbReference type="EMBL" id="DS476361">
    <property type="protein sequence ID" value="EDO26254.1"/>
    <property type="molecule type" value="Genomic_DNA"/>
</dbReference>
<evidence type="ECO:0000259" key="4">
    <source>
        <dbReference type="PROSITE" id="PS50235"/>
    </source>
</evidence>